<keyword evidence="3 5" id="KW-0346">Stress response</keyword>
<evidence type="ECO:0000313" key="8">
    <source>
        <dbReference type="EMBL" id="AFK55310.1"/>
    </source>
</evidence>
<evidence type="ECO:0000256" key="6">
    <source>
        <dbReference type="SAM" id="Coils"/>
    </source>
</evidence>
<keyword evidence="2 5" id="KW-0805">Transcription regulation</keyword>
<evidence type="ECO:0000259" key="7">
    <source>
        <dbReference type="Pfam" id="PF01628"/>
    </source>
</evidence>
<evidence type="ECO:0000256" key="2">
    <source>
        <dbReference type="ARBA" id="ARBA00023015"/>
    </source>
</evidence>
<dbReference type="eggNOG" id="COG1420">
    <property type="taxonomic scope" value="Bacteria"/>
</dbReference>
<dbReference type="PATRIC" id="fig|1110502.3.peg.3559"/>
<keyword evidence="9" id="KW-1185">Reference proteome</keyword>
<dbReference type="EMBL" id="CP003236">
    <property type="protein sequence ID" value="AFK55310.1"/>
    <property type="molecule type" value="Genomic_DNA"/>
</dbReference>
<dbReference type="AlphaFoldDB" id="I3TRC2"/>
<dbReference type="Proteomes" id="UP000005258">
    <property type="component" value="Chromosome"/>
</dbReference>
<evidence type="ECO:0000256" key="3">
    <source>
        <dbReference type="ARBA" id="ARBA00023016"/>
    </source>
</evidence>
<evidence type="ECO:0000256" key="4">
    <source>
        <dbReference type="ARBA" id="ARBA00023163"/>
    </source>
</evidence>
<dbReference type="InterPro" id="IPR023120">
    <property type="entry name" value="WHTH_transcript_rep_HrcA_IDD"/>
</dbReference>
<comment type="similarity">
    <text evidence="5">Belongs to the HrcA family.</text>
</comment>
<reference evidence="8 9" key="1">
    <citation type="journal article" date="2012" name="J. Am. Chem. Soc.">
        <title>Bacterial biosynthesis and maturation of the didemnin anti-cancer agents.</title>
        <authorList>
            <person name="Xu Y."/>
            <person name="Kersten R.D."/>
            <person name="Nam S.J."/>
            <person name="Lu L."/>
            <person name="Al-Suwailem A.M."/>
            <person name="Zheng H."/>
            <person name="Fenical W."/>
            <person name="Dorrestein P.C."/>
            <person name="Moore B.S."/>
            <person name="Qian P.Y."/>
        </authorList>
    </citation>
    <scope>NUCLEOTIDE SEQUENCE [LARGE SCALE GENOMIC DNA]</scope>
    <source>
        <strain evidence="8 9">KA081020-065</strain>
    </source>
</reference>
<dbReference type="PANTHER" id="PTHR34824:SF1">
    <property type="entry name" value="HEAT-INDUCIBLE TRANSCRIPTION REPRESSOR HRCA"/>
    <property type="match status" value="1"/>
</dbReference>
<gene>
    <name evidence="5 8" type="primary">hrcA</name>
    <name evidence="8" type="ordered locus">TMO_3472</name>
</gene>
<dbReference type="Pfam" id="PF01628">
    <property type="entry name" value="HrcA"/>
    <property type="match status" value="1"/>
</dbReference>
<dbReference type="HOGENOM" id="CLU_050019_0_0_5"/>
<feature type="domain" description="Heat-inducible transcription repressor HrcA C-terminal" evidence="7">
    <location>
        <begin position="140"/>
        <end position="361"/>
    </location>
</feature>
<dbReference type="Gene3D" id="1.10.10.10">
    <property type="entry name" value="Winged helix-like DNA-binding domain superfamily/Winged helix DNA-binding domain"/>
    <property type="match status" value="1"/>
</dbReference>
<dbReference type="KEGG" id="tmo:TMO_3472"/>
<accession>I3TRC2</accession>
<dbReference type="InterPro" id="IPR036388">
    <property type="entry name" value="WH-like_DNA-bd_sf"/>
</dbReference>
<dbReference type="Gene3D" id="3.30.390.60">
    <property type="entry name" value="Heat-inducible transcription repressor hrca homolog, domain 3"/>
    <property type="match status" value="1"/>
</dbReference>
<name>I3TRC2_TISMK</name>
<sequence length="376" mass="40786">MERIRSMSRANDRENVDRQALEALEGFGGPPRAFQQLNERSREVFRHVVDAFVETGEPVASRTIARRLGSSLSPATIRNVMADLEESGLLYAPHTSAGRLPTDIGLRLFVDGLLEIGDLSDDERRAIDSQCNGAGRSMAQVLTEASGVVAEMSRCVGLVIAPKSEAGLKHVEFVPLSENRALVILVDENGMVENRVMPLPPGLPPAKLIEAGNYLSARLRGRTMDEARQLIGDEIARNSAEIDTLTARVVEQGLATWSGGHDDGLLIVSGQSRLLDNVSALSDIERIRRLMEALETKKDILRLLTESQRAEGVQIFIGSESALFGLSGCSVIAAPLTDQNRRYVGAIGVIGPTRVNYARIVPVVDYTAKLIGRLIG</sequence>
<dbReference type="NCBIfam" id="TIGR00331">
    <property type="entry name" value="hrcA"/>
    <property type="match status" value="1"/>
</dbReference>
<dbReference type="PIRSF" id="PIRSF005485">
    <property type="entry name" value="HrcA"/>
    <property type="match status" value="1"/>
</dbReference>
<dbReference type="Gene3D" id="3.30.450.40">
    <property type="match status" value="1"/>
</dbReference>
<proteinExistence type="inferred from homology"/>
<dbReference type="GO" id="GO:0045892">
    <property type="term" value="P:negative regulation of DNA-templated transcription"/>
    <property type="evidence" value="ECO:0007669"/>
    <property type="project" value="UniProtKB-UniRule"/>
</dbReference>
<dbReference type="InterPro" id="IPR021153">
    <property type="entry name" value="HrcA_C"/>
</dbReference>
<dbReference type="STRING" id="1110502.TMO_3472"/>
<feature type="coiled-coil region" evidence="6">
    <location>
        <begin position="277"/>
        <end position="304"/>
    </location>
</feature>
<dbReference type="SUPFAM" id="SSF55781">
    <property type="entry name" value="GAF domain-like"/>
    <property type="match status" value="1"/>
</dbReference>
<keyword evidence="6" id="KW-0175">Coiled coil</keyword>
<dbReference type="InterPro" id="IPR036390">
    <property type="entry name" value="WH_DNA-bd_sf"/>
</dbReference>
<organism evidence="8 9">
    <name type="scientific">Tistrella mobilis (strain KA081020-065)</name>
    <dbReference type="NCBI Taxonomy" id="1110502"/>
    <lineage>
        <taxon>Bacteria</taxon>
        <taxon>Pseudomonadati</taxon>
        <taxon>Pseudomonadota</taxon>
        <taxon>Alphaproteobacteria</taxon>
        <taxon>Geminicoccales</taxon>
        <taxon>Geminicoccaceae</taxon>
        <taxon>Tistrella</taxon>
    </lineage>
</organism>
<dbReference type="SUPFAM" id="SSF46785">
    <property type="entry name" value="Winged helix' DNA-binding domain"/>
    <property type="match status" value="1"/>
</dbReference>
<evidence type="ECO:0000313" key="9">
    <source>
        <dbReference type="Proteomes" id="UP000005258"/>
    </source>
</evidence>
<dbReference type="PANTHER" id="PTHR34824">
    <property type="entry name" value="HEAT-INDUCIBLE TRANSCRIPTION REPRESSOR HRCA"/>
    <property type="match status" value="1"/>
</dbReference>
<evidence type="ECO:0000256" key="5">
    <source>
        <dbReference type="HAMAP-Rule" id="MF_00081"/>
    </source>
</evidence>
<dbReference type="InterPro" id="IPR002571">
    <property type="entry name" value="HrcA"/>
</dbReference>
<dbReference type="GO" id="GO:0003677">
    <property type="term" value="F:DNA binding"/>
    <property type="evidence" value="ECO:0007669"/>
    <property type="project" value="InterPro"/>
</dbReference>
<evidence type="ECO:0000256" key="1">
    <source>
        <dbReference type="ARBA" id="ARBA00022491"/>
    </source>
</evidence>
<dbReference type="InterPro" id="IPR029016">
    <property type="entry name" value="GAF-like_dom_sf"/>
</dbReference>
<comment type="function">
    <text evidence="5">Negative regulator of class I heat shock genes (grpE-dnaK-dnaJ and groELS operons). Prevents heat-shock induction of these operons.</text>
</comment>
<keyword evidence="1 5" id="KW-0678">Repressor</keyword>
<protein>
    <recommendedName>
        <fullName evidence="5">Heat-inducible transcription repressor HrcA</fullName>
    </recommendedName>
</protein>
<keyword evidence="4 5" id="KW-0804">Transcription</keyword>
<dbReference type="HAMAP" id="MF_00081">
    <property type="entry name" value="HrcA"/>
    <property type="match status" value="1"/>
</dbReference>